<proteinExistence type="predicted"/>
<gene>
    <name evidence="7" type="ORF">FTJAE_13296</name>
</gene>
<protein>
    <submittedName>
        <fullName evidence="7">Choline transporter</fullName>
    </submittedName>
</protein>
<feature type="transmembrane region" description="Helical" evidence="6">
    <location>
        <begin position="244"/>
        <end position="267"/>
    </location>
</feature>
<accession>A0A8H5QHZ1</accession>
<keyword evidence="3 6" id="KW-0812">Transmembrane</keyword>
<dbReference type="Proteomes" id="UP000530670">
    <property type="component" value="Unassembled WGS sequence"/>
</dbReference>
<keyword evidence="2" id="KW-0813">Transport</keyword>
<dbReference type="GeneID" id="59298695"/>
<dbReference type="PROSITE" id="PS00218">
    <property type="entry name" value="AMINO_ACID_PERMEASE_1"/>
    <property type="match status" value="1"/>
</dbReference>
<keyword evidence="5 6" id="KW-0472">Membrane</keyword>
<organism evidence="7 8">
    <name type="scientific">Fusarium tjaetaba</name>
    <dbReference type="NCBI Taxonomy" id="1567544"/>
    <lineage>
        <taxon>Eukaryota</taxon>
        <taxon>Fungi</taxon>
        <taxon>Dikarya</taxon>
        <taxon>Ascomycota</taxon>
        <taxon>Pezizomycotina</taxon>
        <taxon>Sordariomycetes</taxon>
        <taxon>Hypocreomycetidae</taxon>
        <taxon>Hypocreales</taxon>
        <taxon>Nectriaceae</taxon>
        <taxon>Fusarium</taxon>
        <taxon>Fusarium fujikuroi species complex</taxon>
    </lineage>
</organism>
<dbReference type="Gene3D" id="1.20.1740.10">
    <property type="entry name" value="Amino acid/polyamine transporter I"/>
    <property type="match status" value="1"/>
</dbReference>
<dbReference type="PIRSF" id="PIRSF006060">
    <property type="entry name" value="AA_transporter"/>
    <property type="match status" value="1"/>
</dbReference>
<keyword evidence="4 6" id="KW-1133">Transmembrane helix</keyword>
<comment type="subcellular location">
    <subcellularLocation>
        <location evidence="1">Membrane</location>
        <topology evidence="1">Multi-pass membrane protein</topology>
    </subcellularLocation>
</comment>
<feature type="transmembrane region" description="Helical" evidence="6">
    <location>
        <begin position="50"/>
        <end position="76"/>
    </location>
</feature>
<reference evidence="7 8" key="1">
    <citation type="submission" date="2020-05" db="EMBL/GenBank/DDBJ databases">
        <title>Identification and distribution of gene clusters putatively required for synthesis of sphingolipid metabolism inhibitors in phylogenetically diverse species of the filamentous fungus Fusarium.</title>
        <authorList>
            <person name="Kim H.-S."/>
            <person name="Busman M."/>
            <person name="Brown D.W."/>
            <person name="Divon H."/>
            <person name="Uhlig S."/>
            <person name="Proctor R.H."/>
        </authorList>
    </citation>
    <scope>NUCLEOTIDE SEQUENCE [LARGE SCALE GENOMIC DNA]</scope>
    <source>
        <strain evidence="7 8">NRRL 66243</strain>
    </source>
</reference>
<dbReference type="AlphaFoldDB" id="A0A8H5QHZ1"/>
<dbReference type="OrthoDB" id="2417308at2759"/>
<feature type="transmembrane region" description="Helical" evidence="6">
    <location>
        <begin position="175"/>
        <end position="196"/>
    </location>
</feature>
<dbReference type="GO" id="GO:0006865">
    <property type="term" value="P:amino acid transport"/>
    <property type="evidence" value="ECO:0007669"/>
    <property type="project" value="InterPro"/>
</dbReference>
<dbReference type="RefSeq" id="XP_037199656.1">
    <property type="nucleotide sequence ID" value="XM_037346425.1"/>
</dbReference>
<evidence type="ECO:0000256" key="6">
    <source>
        <dbReference type="SAM" id="Phobius"/>
    </source>
</evidence>
<feature type="transmembrane region" description="Helical" evidence="6">
    <location>
        <begin position="417"/>
        <end position="439"/>
    </location>
</feature>
<sequence length="501" mass="54423">MEDTETASVSNMSPHPQKLVDRVTQDLSPDELLLRAQGHHGELPRQFSSFAALSLAFVITNSWLGYCASFAVPLLAGGGPGVFWGVIVAAVACLIITAGLAELASAYPSSGGQYHFAFMVSSAKSRAIAAFITGWLSTLAWCLTTTSAAIYCAEIALALASLFHPSYVPTQWQTYLIYLLLLILAGLLVCFASRLLPSLEKFFFWCSLLAFVVMFVTMLVASGKKQSAEVVFARYSNETGWSDGMSFIIAVGSCLGTTIPFFLALLFSVHDLNAVASSGLPIMEVFYQATGNRRDACTVLTVWVLFNFFGVTVSCLATAGRLTWAFARDNGLPYSKIFASVNSKYLTPINATAICGLFCSLYGLIYIGSTAAFNSIISMAILALNISYATPQAILLFRGRDKVLPPRSFRLGRFGPFVNAFSCIWCAFYAVIFCFPVTLPAEVASMNYVSVVLAGIVLFILLFWLISKRKSFTGPDITVEGVETIQEQINQLQQISGKERV</sequence>
<feature type="transmembrane region" description="Helical" evidence="6">
    <location>
        <begin position="82"/>
        <end position="104"/>
    </location>
</feature>
<dbReference type="GO" id="GO:0022857">
    <property type="term" value="F:transmembrane transporter activity"/>
    <property type="evidence" value="ECO:0007669"/>
    <property type="project" value="InterPro"/>
</dbReference>
<dbReference type="PANTHER" id="PTHR45649:SF11">
    <property type="entry name" value="TRANSPORTER, PUTATIVE (EUROFUNG)-RELATED"/>
    <property type="match status" value="1"/>
</dbReference>
<dbReference type="EMBL" id="JAAQRI010000401">
    <property type="protein sequence ID" value="KAF5615594.1"/>
    <property type="molecule type" value="Genomic_DNA"/>
</dbReference>
<evidence type="ECO:0000256" key="5">
    <source>
        <dbReference type="ARBA" id="ARBA00023136"/>
    </source>
</evidence>
<evidence type="ECO:0000256" key="4">
    <source>
        <dbReference type="ARBA" id="ARBA00022989"/>
    </source>
</evidence>
<feature type="transmembrane region" description="Helical" evidence="6">
    <location>
        <begin position="445"/>
        <end position="466"/>
    </location>
</feature>
<dbReference type="GO" id="GO:0016020">
    <property type="term" value="C:membrane"/>
    <property type="evidence" value="ECO:0007669"/>
    <property type="project" value="UniProtKB-SubCell"/>
</dbReference>
<dbReference type="InterPro" id="IPR002293">
    <property type="entry name" value="AA/rel_permease1"/>
</dbReference>
<feature type="transmembrane region" description="Helical" evidence="6">
    <location>
        <begin position="202"/>
        <end position="223"/>
    </location>
</feature>
<evidence type="ECO:0000256" key="2">
    <source>
        <dbReference type="ARBA" id="ARBA00022448"/>
    </source>
</evidence>
<dbReference type="PANTHER" id="PTHR45649">
    <property type="entry name" value="AMINO-ACID PERMEASE BAT1"/>
    <property type="match status" value="1"/>
</dbReference>
<comment type="caution">
    <text evidence="7">The sequence shown here is derived from an EMBL/GenBank/DDBJ whole genome shotgun (WGS) entry which is preliminary data.</text>
</comment>
<dbReference type="Pfam" id="PF13520">
    <property type="entry name" value="AA_permease_2"/>
    <property type="match status" value="2"/>
</dbReference>
<feature type="transmembrane region" description="Helical" evidence="6">
    <location>
        <begin position="300"/>
        <end position="324"/>
    </location>
</feature>
<keyword evidence="8" id="KW-1185">Reference proteome</keyword>
<feature type="transmembrane region" description="Helical" evidence="6">
    <location>
        <begin position="345"/>
        <end position="367"/>
    </location>
</feature>
<dbReference type="InterPro" id="IPR004840">
    <property type="entry name" value="Amino_acid_permease_CS"/>
</dbReference>
<evidence type="ECO:0000313" key="8">
    <source>
        <dbReference type="Proteomes" id="UP000530670"/>
    </source>
</evidence>
<evidence type="ECO:0000256" key="1">
    <source>
        <dbReference type="ARBA" id="ARBA00004141"/>
    </source>
</evidence>
<name>A0A8H5QHZ1_9HYPO</name>
<evidence type="ECO:0000256" key="3">
    <source>
        <dbReference type="ARBA" id="ARBA00022692"/>
    </source>
</evidence>
<evidence type="ECO:0000313" key="7">
    <source>
        <dbReference type="EMBL" id="KAF5615594.1"/>
    </source>
</evidence>